<keyword evidence="9" id="KW-0808">Transferase</keyword>
<gene>
    <name evidence="21" type="ORF">SAMN04489864_101421</name>
</gene>
<dbReference type="InterPro" id="IPR036890">
    <property type="entry name" value="HATPase_C_sf"/>
</dbReference>
<dbReference type="Pfam" id="PF07730">
    <property type="entry name" value="HisKA_3"/>
    <property type="match status" value="1"/>
</dbReference>
<evidence type="ECO:0000256" key="5">
    <source>
        <dbReference type="ARBA" id="ARBA00017322"/>
    </source>
</evidence>
<evidence type="ECO:0000256" key="11">
    <source>
        <dbReference type="ARBA" id="ARBA00022741"/>
    </source>
</evidence>
<evidence type="ECO:0000256" key="13">
    <source>
        <dbReference type="ARBA" id="ARBA00022840"/>
    </source>
</evidence>
<evidence type="ECO:0000256" key="6">
    <source>
        <dbReference type="ARBA" id="ARBA00022485"/>
    </source>
</evidence>
<dbReference type="InterPro" id="IPR005467">
    <property type="entry name" value="His_kinase_dom"/>
</dbReference>
<dbReference type="GO" id="GO:0046872">
    <property type="term" value="F:metal ion binding"/>
    <property type="evidence" value="ECO:0007669"/>
    <property type="project" value="UniProtKB-KW"/>
</dbReference>
<comment type="subcellular location">
    <subcellularLocation>
        <location evidence="3">Cytoplasm</location>
    </subcellularLocation>
</comment>
<dbReference type="STRING" id="414048.SAMN04489864_101421"/>
<sequence>MGETEYTLVIIVFNVFLLAFIAAAITFVVQYKNKKRENQARLAQQQIIHQKELLSTEVEIQSQTMQHIGREIHDNVGQKLTLASLYTQQLAYENKAPDINEKIEIIGEIINQSLAELRQLSKSLTDNKVEKGNINDLLRQEFVRIGELKKYKLNLAIALEELTLPYQTKSVIVRVTQEFLQNSIKYANCKTLSISASKVEDHLKIVLADDGIGFDLSSVKDKGIGLVSMKKRIELIGGSYLLESKKDEGTRLTVQISL</sequence>
<evidence type="ECO:0000256" key="10">
    <source>
        <dbReference type="ARBA" id="ARBA00022723"/>
    </source>
</evidence>
<dbReference type="PRINTS" id="PR00344">
    <property type="entry name" value="BCTRLSENSOR"/>
</dbReference>
<evidence type="ECO:0000256" key="18">
    <source>
        <dbReference type="ARBA" id="ARBA00030800"/>
    </source>
</evidence>
<protein>
    <recommendedName>
        <fullName evidence="5">Oxygen sensor histidine kinase NreB</fullName>
        <ecNumber evidence="4">2.7.13.3</ecNumber>
    </recommendedName>
    <alternativeName>
        <fullName evidence="18">Nitrogen regulation protein B</fullName>
    </alternativeName>
</protein>
<dbReference type="CDD" id="cd16917">
    <property type="entry name" value="HATPase_UhpB-NarQ-NarX-like"/>
    <property type="match status" value="1"/>
</dbReference>
<dbReference type="PANTHER" id="PTHR24421:SF10">
    <property type="entry name" value="NITRATE_NITRITE SENSOR PROTEIN NARQ"/>
    <property type="match status" value="1"/>
</dbReference>
<keyword evidence="22" id="KW-1185">Reference proteome</keyword>
<dbReference type="SUPFAM" id="SSF55874">
    <property type="entry name" value="ATPase domain of HSP90 chaperone/DNA topoisomerase II/histidine kinase"/>
    <property type="match status" value="1"/>
</dbReference>
<evidence type="ECO:0000259" key="20">
    <source>
        <dbReference type="PROSITE" id="PS50109"/>
    </source>
</evidence>
<keyword evidence="12 21" id="KW-0418">Kinase</keyword>
<dbReference type="InterPro" id="IPR003594">
    <property type="entry name" value="HATPase_dom"/>
</dbReference>
<dbReference type="GO" id="GO:0016020">
    <property type="term" value="C:membrane"/>
    <property type="evidence" value="ECO:0007669"/>
    <property type="project" value="InterPro"/>
</dbReference>
<evidence type="ECO:0000256" key="1">
    <source>
        <dbReference type="ARBA" id="ARBA00000085"/>
    </source>
</evidence>
<organism evidence="21 22">
    <name type="scientific">Pedobacter insulae</name>
    <dbReference type="NCBI Taxonomy" id="414048"/>
    <lineage>
        <taxon>Bacteria</taxon>
        <taxon>Pseudomonadati</taxon>
        <taxon>Bacteroidota</taxon>
        <taxon>Sphingobacteriia</taxon>
        <taxon>Sphingobacteriales</taxon>
        <taxon>Sphingobacteriaceae</taxon>
        <taxon>Pedobacter</taxon>
    </lineage>
</organism>
<evidence type="ECO:0000256" key="3">
    <source>
        <dbReference type="ARBA" id="ARBA00004496"/>
    </source>
</evidence>
<comment type="catalytic activity">
    <reaction evidence="1">
        <text>ATP + protein L-histidine = ADP + protein N-phospho-L-histidine.</text>
        <dbReference type="EC" id="2.7.13.3"/>
    </reaction>
</comment>
<keyword evidence="16" id="KW-0411">Iron-sulfur</keyword>
<evidence type="ECO:0000256" key="17">
    <source>
        <dbReference type="ARBA" id="ARBA00024827"/>
    </source>
</evidence>
<proteinExistence type="predicted"/>
<dbReference type="GO" id="GO:0005737">
    <property type="term" value="C:cytoplasm"/>
    <property type="evidence" value="ECO:0007669"/>
    <property type="project" value="UniProtKB-SubCell"/>
</dbReference>
<dbReference type="EMBL" id="FOPP01000001">
    <property type="protein sequence ID" value="SFG64397.1"/>
    <property type="molecule type" value="Genomic_DNA"/>
</dbReference>
<dbReference type="GO" id="GO:0046983">
    <property type="term" value="F:protein dimerization activity"/>
    <property type="evidence" value="ECO:0007669"/>
    <property type="project" value="InterPro"/>
</dbReference>
<comment type="function">
    <text evidence="17">Member of the two-component regulatory system NreB/NreC involved in the control of dissimilatory nitrate/nitrite reduction in response to oxygen. NreB functions as a direct oxygen sensor histidine kinase which is autophosphorylated, in the absence of oxygen, probably at the conserved histidine residue, and transfers its phosphate group probably to a conserved aspartate residue of NreC. NreB/NreC activates the expression of the nitrate (narGHJI) and nitrite (nir) reductase operons, as well as the putative nitrate transporter gene narT.</text>
</comment>
<evidence type="ECO:0000256" key="19">
    <source>
        <dbReference type="SAM" id="Phobius"/>
    </source>
</evidence>
<name>A0A1I2TM05_9SPHI</name>
<dbReference type="Pfam" id="PF02518">
    <property type="entry name" value="HATPase_c"/>
    <property type="match status" value="1"/>
</dbReference>
<evidence type="ECO:0000256" key="16">
    <source>
        <dbReference type="ARBA" id="ARBA00023014"/>
    </source>
</evidence>
<keyword evidence="7" id="KW-0963">Cytoplasm</keyword>
<dbReference type="PROSITE" id="PS50109">
    <property type="entry name" value="HIS_KIN"/>
    <property type="match status" value="1"/>
</dbReference>
<evidence type="ECO:0000256" key="12">
    <source>
        <dbReference type="ARBA" id="ARBA00022777"/>
    </source>
</evidence>
<keyword evidence="11" id="KW-0547">Nucleotide-binding</keyword>
<keyword evidence="13" id="KW-0067">ATP-binding</keyword>
<dbReference type="Gene3D" id="1.20.5.1930">
    <property type="match status" value="1"/>
</dbReference>
<keyword evidence="6" id="KW-0004">4Fe-4S</keyword>
<comment type="cofactor">
    <cofactor evidence="2">
        <name>[4Fe-4S] cluster</name>
        <dbReference type="ChEBI" id="CHEBI:49883"/>
    </cofactor>
</comment>
<keyword evidence="10" id="KW-0479">Metal-binding</keyword>
<dbReference type="Proteomes" id="UP000199666">
    <property type="component" value="Unassembled WGS sequence"/>
</dbReference>
<keyword evidence="15" id="KW-0902">Two-component regulatory system</keyword>
<dbReference type="PANTHER" id="PTHR24421">
    <property type="entry name" value="NITRATE/NITRITE SENSOR PROTEIN NARX-RELATED"/>
    <property type="match status" value="1"/>
</dbReference>
<accession>A0A1I2TM05</accession>
<dbReference type="Gene3D" id="3.30.565.10">
    <property type="entry name" value="Histidine kinase-like ATPase, C-terminal domain"/>
    <property type="match status" value="1"/>
</dbReference>
<evidence type="ECO:0000256" key="8">
    <source>
        <dbReference type="ARBA" id="ARBA00022553"/>
    </source>
</evidence>
<dbReference type="InterPro" id="IPR011712">
    <property type="entry name" value="Sig_transdc_His_kin_sub3_dim/P"/>
</dbReference>
<evidence type="ECO:0000256" key="4">
    <source>
        <dbReference type="ARBA" id="ARBA00012438"/>
    </source>
</evidence>
<keyword evidence="14" id="KW-0408">Iron</keyword>
<dbReference type="SMART" id="SM00387">
    <property type="entry name" value="HATPase_c"/>
    <property type="match status" value="1"/>
</dbReference>
<evidence type="ECO:0000256" key="14">
    <source>
        <dbReference type="ARBA" id="ARBA00023004"/>
    </source>
</evidence>
<keyword evidence="8" id="KW-0597">Phosphoprotein</keyword>
<evidence type="ECO:0000256" key="2">
    <source>
        <dbReference type="ARBA" id="ARBA00001966"/>
    </source>
</evidence>
<evidence type="ECO:0000256" key="7">
    <source>
        <dbReference type="ARBA" id="ARBA00022490"/>
    </source>
</evidence>
<keyword evidence="19" id="KW-0472">Membrane</keyword>
<keyword evidence="19" id="KW-1133">Transmembrane helix</keyword>
<evidence type="ECO:0000313" key="22">
    <source>
        <dbReference type="Proteomes" id="UP000199666"/>
    </source>
</evidence>
<dbReference type="GO" id="GO:0000155">
    <property type="term" value="F:phosphorelay sensor kinase activity"/>
    <property type="evidence" value="ECO:0007669"/>
    <property type="project" value="InterPro"/>
</dbReference>
<feature type="domain" description="Histidine kinase" evidence="20">
    <location>
        <begin position="71"/>
        <end position="258"/>
    </location>
</feature>
<feature type="transmembrane region" description="Helical" evidence="19">
    <location>
        <begin position="6"/>
        <end position="29"/>
    </location>
</feature>
<dbReference type="InterPro" id="IPR004358">
    <property type="entry name" value="Sig_transdc_His_kin-like_C"/>
</dbReference>
<dbReference type="EC" id="2.7.13.3" evidence="4"/>
<dbReference type="AlphaFoldDB" id="A0A1I2TM05"/>
<reference evidence="21 22" key="1">
    <citation type="submission" date="2016-10" db="EMBL/GenBank/DDBJ databases">
        <authorList>
            <person name="de Groot N.N."/>
        </authorList>
    </citation>
    <scope>NUCLEOTIDE SEQUENCE [LARGE SCALE GENOMIC DNA]</scope>
    <source>
        <strain evidence="21 22">DSM 18684</strain>
    </source>
</reference>
<dbReference type="GO" id="GO:0051539">
    <property type="term" value="F:4 iron, 4 sulfur cluster binding"/>
    <property type="evidence" value="ECO:0007669"/>
    <property type="project" value="UniProtKB-KW"/>
</dbReference>
<evidence type="ECO:0000256" key="15">
    <source>
        <dbReference type="ARBA" id="ARBA00023012"/>
    </source>
</evidence>
<evidence type="ECO:0000256" key="9">
    <source>
        <dbReference type="ARBA" id="ARBA00022679"/>
    </source>
</evidence>
<evidence type="ECO:0000313" key="21">
    <source>
        <dbReference type="EMBL" id="SFG64397.1"/>
    </source>
</evidence>
<dbReference type="InterPro" id="IPR050482">
    <property type="entry name" value="Sensor_HK_TwoCompSys"/>
</dbReference>
<dbReference type="GO" id="GO:0005524">
    <property type="term" value="F:ATP binding"/>
    <property type="evidence" value="ECO:0007669"/>
    <property type="project" value="UniProtKB-KW"/>
</dbReference>
<keyword evidence="19" id="KW-0812">Transmembrane</keyword>
<dbReference type="OrthoDB" id="5401121at2"/>